<dbReference type="PANTHER" id="PTHR34047:SF7">
    <property type="entry name" value="RNA-DIRECTED DNA POLYMERASE"/>
    <property type="match status" value="1"/>
</dbReference>
<dbReference type="EMBL" id="JAULBC010000008">
    <property type="protein sequence ID" value="MEX6690234.1"/>
    <property type="molecule type" value="Genomic_DNA"/>
</dbReference>
<gene>
    <name evidence="12" type="ORF">QTN47_22180</name>
</gene>
<proteinExistence type="inferred from homology"/>
<dbReference type="CDD" id="cd03487">
    <property type="entry name" value="RT_Bac_retron_II"/>
    <property type="match status" value="1"/>
</dbReference>
<evidence type="ECO:0000256" key="6">
    <source>
        <dbReference type="ARBA" id="ARBA00022918"/>
    </source>
</evidence>
<dbReference type="GO" id="GO:0003964">
    <property type="term" value="F:RNA-directed DNA polymerase activity"/>
    <property type="evidence" value="ECO:0007669"/>
    <property type="project" value="UniProtKB-KW"/>
</dbReference>
<dbReference type="InterPro" id="IPR051083">
    <property type="entry name" value="GrpII_Intron_Splice-Mob/Def"/>
</dbReference>
<keyword evidence="3 12" id="KW-0548">Nucleotidyltransferase</keyword>
<evidence type="ECO:0000256" key="3">
    <source>
        <dbReference type="ARBA" id="ARBA00022695"/>
    </source>
</evidence>
<dbReference type="SUPFAM" id="SSF56672">
    <property type="entry name" value="DNA/RNA polymerases"/>
    <property type="match status" value="1"/>
</dbReference>
<dbReference type="EC" id="2.7.7.49" evidence="1"/>
<evidence type="ECO:0000256" key="9">
    <source>
        <dbReference type="ARBA" id="ARBA00048173"/>
    </source>
</evidence>
<evidence type="ECO:0000256" key="10">
    <source>
        <dbReference type="SAM" id="MobiDB-lite"/>
    </source>
</evidence>
<dbReference type="Pfam" id="PF00078">
    <property type="entry name" value="RVT_1"/>
    <property type="match status" value="1"/>
</dbReference>
<dbReference type="Gene3D" id="3.30.70.270">
    <property type="match status" value="1"/>
</dbReference>
<evidence type="ECO:0000256" key="7">
    <source>
        <dbReference type="ARBA" id="ARBA00023118"/>
    </source>
</evidence>
<comment type="similarity">
    <text evidence="8">Belongs to the bacterial reverse transcriptase family.</text>
</comment>
<evidence type="ECO:0000256" key="1">
    <source>
        <dbReference type="ARBA" id="ARBA00012493"/>
    </source>
</evidence>
<comment type="catalytic activity">
    <reaction evidence="9">
        <text>DNA(n) + a 2'-deoxyribonucleoside 5'-triphosphate = DNA(n+1) + diphosphate</text>
        <dbReference type="Rhea" id="RHEA:22508"/>
        <dbReference type="Rhea" id="RHEA-COMP:17339"/>
        <dbReference type="Rhea" id="RHEA-COMP:17340"/>
        <dbReference type="ChEBI" id="CHEBI:33019"/>
        <dbReference type="ChEBI" id="CHEBI:61560"/>
        <dbReference type="ChEBI" id="CHEBI:173112"/>
        <dbReference type="EC" id="2.7.7.49"/>
    </reaction>
</comment>
<dbReference type="Proteomes" id="UP001560573">
    <property type="component" value="Unassembled WGS sequence"/>
</dbReference>
<comment type="caution">
    <text evidence="12">The sequence shown here is derived from an EMBL/GenBank/DDBJ whole genome shotgun (WGS) entry which is preliminary data.</text>
</comment>
<dbReference type="RefSeq" id="WP_369331649.1">
    <property type="nucleotide sequence ID" value="NZ_JAULBC010000008.1"/>
</dbReference>
<dbReference type="InterPro" id="IPR043128">
    <property type="entry name" value="Rev_trsase/Diguanyl_cyclase"/>
</dbReference>
<name>A0ABV3ZK10_9BACT</name>
<dbReference type="PANTHER" id="PTHR34047">
    <property type="entry name" value="NUCLEAR INTRON MATURASE 1, MITOCHONDRIAL-RELATED"/>
    <property type="match status" value="1"/>
</dbReference>
<feature type="region of interest" description="Disordered" evidence="10">
    <location>
        <begin position="268"/>
        <end position="289"/>
    </location>
</feature>
<keyword evidence="7" id="KW-0051">Antiviral defense</keyword>
<dbReference type="InterPro" id="IPR000477">
    <property type="entry name" value="RT_dom"/>
</dbReference>
<dbReference type="PROSITE" id="PS50878">
    <property type="entry name" value="RT_POL"/>
    <property type="match status" value="1"/>
</dbReference>
<evidence type="ECO:0000256" key="2">
    <source>
        <dbReference type="ARBA" id="ARBA00022679"/>
    </source>
</evidence>
<keyword evidence="13" id="KW-1185">Reference proteome</keyword>
<dbReference type="InterPro" id="IPR000123">
    <property type="entry name" value="Reverse_transcriptase_msDNA"/>
</dbReference>
<organism evidence="12 13">
    <name type="scientific">Danxiaibacter flavus</name>
    <dbReference type="NCBI Taxonomy" id="3049108"/>
    <lineage>
        <taxon>Bacteria</taxon>
        <taxon>Pseudomonadati</taxon>
        <taxon>Bacteroidota</taxon>
        <taxon>Chitinophagia</taxon>
        <taxon>Chitinophagales</taxon>
        <taxon>Chitinophagaceae</taxon>
        <taxon>Danxiaibacter</taxon>
    </lineage>
</organism>
<dbReference type="InterPro" id="IPR043502">
    <property type="entry name" value="DNA/RNA_pol_sf"/>
</dbReference>
<protein>
    <recommendedName>
        <fullName evidence="1">RNA-directed DNA polymerase</fullName>
        <ecNumber evidence="1">2.7.7.49</ecNumber>
    </recommendedName>
</protein>
<dbReference type="PRINTS" id="PR00866">
    <property type="entry name" value="RNADNAPOLMS"/>
</dbReference>
<keyword evidence="2 12" id="KW-0808">Transferase</keyword>
<keyword evidence="5" id="KW-0460">Magnesium</keyword>
<feature type="domain" description="Reverse transcriptase" evidence="11">
    <location>
        <begin position="1"/>
        <end position="261"/>
    </location>
</feature>
<evidence type="ECO:0000256" key="5">
    <source>
        <dbReference type="ARBA" id="ARBA00022842"/>
    </source>
</evidence>
<evidence type="ECO:0000256" key="4">
    <source>
        <dbReference type="ARBA" id="ARBA00022723"/>
    </source>
</evidence>
<evidence type="ECO:0000256" key="8">
    <source>
        <dbReference type="ARBA" id="ARBA00034120"/>
    </source>
</evidence>
<feature type="compositionally biased region" description="Basic and acidic residues" evidence="10">
    <location>
        <begin position="272"/>
        <end position="289"/>
    </location>
</feature>
<keyword evidence="6 12" id="KW-0695">RNA-directed DNA polymerase</keyword>
<keyword evidence="4" id="KW-0479">Metal-binding</keyword>
<sequence>MGDTTINIDAFCEACVKQVVQPLIFITVMVSTYRHLFYSLKIDKNEPKAILADLNNYYYHNRKAKMKFGRPQEQNGEIKYRDLYPSIHELKTIQKKINVFLQKIQLPDYVYGSVKGRNNIMNAEVHFGNKYFLLVDLKNYFTKISHHQVFDTFLYFGFSHDVARMLTQLTTYNGCLPQGAPTSPVIANLVFVKTGLKLFDKAQLNNLTFTTYLDDLTFSSRNDFKELIPEILQEIKSNRFFLNYNKIRYRKDFAEVTGVLLSPKGMTVESDMQERSKESRATKNYTDRVKASGQAALKKLNSQRSR</sequence>
<reference evidence="12 13" key="1">
    <citation type="submission" date="2023-07" db="EMBL/GenBank/DDBJ databases">
        <authorList>
            <person name="Lian W.-H."/>
        </authorList>
    </citation>
    <scope>NUCLEOTIDE SEQUENCE [LARGE SCALE GENOMIC DNA]</scope>
    <source>
        <strain evidence="12 13">SYSU DXS3180</strain>
    </source>
</reference>
<evidence type="ECO:0000313" key="12">
    <source>
        <dbReference type="EMBL" id="MEX6690234.1"/>
    </source>
</evidence>
<accession>A0ABV3ZK10</accession>
<evidence type="ECO:0000313" key="13">
    <source>
        <dbReference type="Proteomes" id="UP001560573"/>
    </source>
</evidence>
<evidence type="ECO:0000259" key="11">
    <source>
        <dbReference type="PROSITE" id="PS50878"/>
    </source>
</evidence>